<name>A0A376FP71_ENTAS</name>
<dbReference type="Proteomes" id="UP000255163">
    <property type="component" value="Unassembled WGS sequence"/>
</dbReference>
<protein>
    <submittedName>
        <fullName evidence="2">Phage resistance protein</fullName>
    </submittedName>
</protein>
<keyword evidence="1" id="KW-0812">Transmembrane</keyword>
<sequence length="59" mass="7006">MFTRYFSSNRKILILSIITGLIAALLLGSLQFFWSYHKREVKFDTPDPRCEHLYGELLR</sequence>
<organism evidence="2 3">
    <name type="scientific">Enterobacter asburiae</name>
    <dbReference type="NCBI Taxonomy" id="61645"/>
    <lineage>
        <taxon>Bacteria</taxon>
        <taxon>Pseudomonadati</taxon>
        <taxon>Pseudomonadota</taxon>
        <taxon>Gammaproteobacteria</taxon>
        <taxon>Enterobacterales</taxon>
        <taxon>Enterobacteriaceae</taxon>
        <taxon>Enterobacter</taxon>
        <taxon>Enterobacter cloacae complex</taxon>
    </lineage>
</organism>
<keyword evidence="1" id="KW-1133">Transmembrane helix</keyword>
<proteinExistence type="predicted"/>
<accession>A0A376FP71</accession>
<dbReference type="AlphaFoldDB" id="A0A376FP71"/>
<keyword evidence="1" id="KW-0472">Membrane</keyword>
<gene>
    <name evidence="2" type="ORF">NCTC12123_06072</name>
</gene>
<evidence type="ECO:0000256" key="1">
    <source>
        <dbReference type="SAM" id="Phobius"/>
    </source>
</evidence>
<evidence type="ECO:0000313" key="2">
    <source>
        <dbReference type="EMBL" id="STD27348.1"/>
    </source>
</evidence>
<reference evidence="2 3" key="1">
    <citation type="submission" date="2018-06" db="EMBL/GenBank/DDBJ databases">
        <authorList>
            <consortium name="Pathogen Informatics"/>
            <person name="Doyle S."/>
        </authorList>
    </citation>
    <scope>NUCLEOTIDE SEQUENCE [LARGE SCALE GENOMIC DNA]</scope>
    <source>
        <strain evidence="2 3">NCTC12123</strain>
    </source>
</reference>
<dbReference type="EMBL" id="UFYI01000007">
    <property type="protein sequence ID" value="STD27348.1"/>
    <property type="molecule type" value="Genomic_DNA"/>
</dbReference>
<evidence type="ECO:0000313" key="3">
    <source>
        <dbReference type="Proteomes" id="UP000255163"/>
    </source>
</evidence>
<feature type="transmembrane region" description="Helical" evidence="1">
    <location>
        <begin position="12"/>
        <end position="34"/>
    </location>
</feature>